<comment type="caution">
    <text evidence="2">The sequence shown here is derived from an EMBL/GenBank/DDBJ whole genome shotgun (WGS) entry which is preliminary data.</text>
</comment>
<dbReference type="Pfam" id="PF00248">
    <property type="entry name" value="Aldo_ket_red"/>
    <property type="match status" value="1"/>
</dbReference>
<dbReference type="Proteomes" id="UP001163823">
    <property type="component" value="Chromosome 7"/>
</dbReference>
<dbReference type="AlphaFoldDB" id="A0AAD7PNE6"/>
<organism evidence="2 3">
    <name type="scientific">Quillaja saponaria</name>
    <name type="common">Soap bark tree</name>
    <dbReference type="NCBI Taxonomy" id="32244"/>
    <lineage>
        <taxon>Eukaryota</taxon>
        <taxon>Viridiplantae</taxon>
        <taxon>Streptophyta</taxon>
        <taxon>Embryophyta</taxon>
        <taxon>Tracheophyta</taxon>
        <taxon>Spermatophyta</taxon>
        <taxon>Magnoliopsida</taxon>
        <taxon>eudicotyledons</taxon>
        <taxon>Gunneridae</taxon>
        <taxon>Pentapetalae</taxon>
        <taxon>rosids</taxon>
        <taxon>fabids</taxon>
        <taxon>Fabales</taxon>
        <taxon>Quillajaceae</taxon>
        <taxon>Quillaja</taxon>
    </lineage>
</organism>
<accession>A0AAD7PNE6</accession>
<evidence type="ECO:0000313" key="3">
    <source>
        <dbReference type="Proteomes" id="UP001163823"/>
    </source>
</evidence>
<proteinExistence type="predicted"/>
<dbReference type="KEGG" id="qsa:O6P43_016534"/>
<gene>
    <name evidence="2" type="ORF">O6P43_016534</name>
</gene>
<name>A0AAD7PNE6_QUISA</name>
<dbReference type="PANTHER" id="PTHR11732">
    <property type="entry name" value="ALDO/KETO REDUCTASE"/>
    <property type="match status" value="1"/>
</dbReference>
<evidence type="ECO:0000313" key="2">
    <source>
        <dbReference type="EMBL" id="KAJ7961154.1"/>
    </source>
</evidence>
<dbReference type="InterPro" id="IPR036812">
    <property type="entry name" value="NAD(P)_OxRdtase_dom_sf"/>
</dbReference>
<dbReference type="InterPro" id="IPR023210">
    <property type="entry name" value="NADP_OxRdtase_dom"/>
</dbReference>
<evidence type="ECO:0000259" key="1">
    <source>
        <dbReference type="Pfam" id="PF00248"/>
    </source>
</evidence>
<sequence>MAQAMVTPEEHQTESFMLISGHTIPAVGLGTWRSGSQAPNAVFTAIVEVGHALKAAMQAGVDREDLFITSKLWCTDLSPDRVRTAFNNTLQELQLDYLDLYLSHWPFRIKESARRPPNTGEVLDFDMEAVWREMEKLAKEKLET</sequence>
<reference evidence="2" key="1">
    <citation type="journal article" date="2023" name="Science">
        <title>Elucidation of the pathway for biosynthesis of saponin adjuvants from the soapbark tree.</title>
        <authorList>
            <person name="Reed J."/>
            <person name="Orme A."/>
            <person name="El-Demerdash A."/>
            <person name="Owen C."/>
            <person name="Martin L.B.B."/>
            <person name="Misra R.C."/>
            <person name="Kikuchi S."/>
            <person name="Rejzek M."/>
            <person name="Martin A.C."/>
            <person name="Harkess A."/>
            <person name="Leebens-Mack J."/>
            <person name="Louveau T."/>
            <person name="Stephenson M.J."/>
            <person name="Osbourn A."/>
        </authorList>
    </citation>
    <scope>NUCLEOTIDE SEQUENCE</scope>
    <source>
        <strain evidence="2">S10</strain>
    </source>
</reference>
<dbReference type="Gene3D" id="3.20.20.100">
    <property type="entry name" value="NADP-dependent oxidoreductase domain"/>
    <property type="match status" value="1"/>
</dbReference>
<dbReference type="EMBL" id="JARAOO010000007">
    <property type="protein sequence ID" value="KAJ7961154.1"/>
    <property type="molecule type" value="Genomic_DNA"/>
</dbReference>
<dbReference type="GO" id="GO:0016491">
    <property type="term" value="F:oxidoreductase activity"/>
    <property type="evidence" value="ECO:0007669"/>
    <property type="project" value="InterPro"/>
</dbReference>
<dbReference type="InterPro" id="IPR020471">
    <property type="entry name" value="AKR"/>
</dbReference>
<keyword evidence="3" id="KW-1185">Reference proteome</keyword>
<feature type="domain" description="NADP-dependent oxidoreductase" evidence="1">
    <location>
        <begin position="49"/>
        <end position="140"/>
    </location>
</feature>
<dbReference type="SUPFAM" id="SSF51430">
    <property type="entry name" value="NAD(P)-linked oxidoreductase"/>
    <property type="match status" value="1"/>
</dbReference>
<protein>
    <submittedName>
        <fullName evidence="2">Aldo/keto reductase</fullName>
    </submittedName>
</protein>